<keyword evidence="1" id="KW-0472">Membrane</keyword>
<gene>
    <name evidence="2" type="ORF">BMG00_07535</name>
</gene>
<evidence type="ECO:0000256" key="1">
    <source>
        <dbReference type="SAM" id="Phobius"/>
    </source>
</evidence>
<feature type="transmembrane region" description="Helical" evidence="1">
    <location>
        <begin position="28"/>
        <end position="54"/>
    </location>
</feature>
<keyword evidence="1" id="KW-1133">Transmembrane helix</keyword>
<name>A0ABX3MQA0_9RHOB</name>
<sequence>MMNLFLGFALVICIAVGGWLSKYDWAKLLALVPVGMLLPAFYMTGTACGAGFVFNFFSDAGSCTNGYAPRQMFAATYVMALIPVAVAAIAIKLIRMAMAARKG</sequence>
<proteinExistence type="predicted"/>
<dbReference type="Proteomes" id="UP000242224">
    <property type="component" value="Unassembled WGS sequence"/>
</dbReference>
<accession>A0ABX3MQA0</accession>
<keyword evidence="1" id="KW-0812">Transmembrane</keyword>
<organism evidence="2 3">
    <name type="scientific">Thioclava marina</name>
    <dbReference type="NCBI Taxonomy" id="1915077"/>
    <lineage>
        <taxon>Bacteria</taxon>
        <taxon>Pseudomonadati</taxon>
        <taxon>Pseudomonadota</taxon>
        <taxon>Alphaproteobacteria</taxon>
        <taxon>Rhodobacterales</taxon>
        <taxon>Paracoccaceae</taxon>
        <taxon>Thioclava</taxon>
    </lineage>
</organism>
<feature type="transmembrane region" description="Helical" evidence="1">
    <location>
        <begin position="74"/>
        <end position="94"/>
    </location>
</feature>
<dbReference type="EMBL" id="MPZS01000001">
    <property type="protein sequence ID" value="OOY13612.1"/>
    <property type="molecule type" value="Genomic_DNA"/>
</dbReference>
<evidence type="ECO:0000313" key="3">
    <source>
        <dbReference type="Proteomes" id="UP000242224"/>
    </source>
</evidence>
<comment type="caution">
    <text evidence="2">The sequence shown here is derived from an EMBL/GenBank/DDBJ whole genome shotgun (WGS) entry which is preliminary data.</text>
</comment>
<protein>
    <submittedName>
        <fullName evidence="2">Uncharacterized protein</fullName>
    </submittedName>
</protein>
<feature type="transmembrane region" description="Helical" evidence="1">
    <location>
        <begin position="6"/>
        <end position="21"/>
    </location>
</feature>
<keyword evidence="3" id="KW-1185">Reference proteome</keyword>
<evidence type="ECO:0000313" key="2">
    <source>
        <dbReference type="EMBL" id="OOY13612.1"/>
    </source>
</evidence>
<reference evidence="2 3" key="1">
    <citation type="submission" date="2016-11" db="EMBL/GenBank/DDBJ databases">
        <title>A multilocus sequence analysis scheme for characterization of bacteria in the genus Thioclava.</title>
        <authorList>
            <person name="Liu Y."/>
            <person name="Shao Z."/>
        </authorList>
    </citation>
    <scope>NUCLEOTIDE SEQUENCE [LARGE SCALE GENOMIC DNA]</scope>
    <source>
        <strain evidence="2 3">11.10-0-13</strain>
    </source>
</reference>